<proteinExistence type="predicted"/>
<protein>
    <submittedName>
        <fullName evidence="3">Short C-terminal domain-containing protein</fullName>
    </submittedName>
</protein>
<dbReference type="RefSeq" id="WP_089859083.1">
    <property type="nucleotide sequence ID" value="NZ_FNDW01000008.1"/>
</dbReference>
<evidence type="ECO:0000313" key="3">
    <source>
        <dbReference type="EMBL" id="SDI47702.1"/>
    </source>
</evidence>
<evidence type="ECO:0000259" key="2">
    <source>
        <dbReference type="Pfam" id="PF14470"/>
    </source>
</evidence>
<evidence type="ECO:0000313" key="4">
    <source>
        <dbReference type="Proteomes" id="UP000198869"/>
    </source>
</evidence>
<name>A0A1G8KWD6_9FLAO</name>
<dbReference type="STRING" id="311334.SAMN05421846_10890"/>
<dbReference type="InterPro" id="IPR018649">
    <property type="entry name" value="SHOCT"/>
</dbReference>
<sequence>MNLKNFLNEEQDPQAVEKLLGRIKSLLTSQETVEYIAVQKKPVLNVSPDCIALTNRRIIFCRPKNFGLSMDFQDYNWVDIADCHIKEGIIGSTFIMKTVSSHINMMDYLPKNQARRLYQFAQEVEERMRGVRREKNLETLRASAGGVTVNNATPIIAQPQQFQHEQKPLLIENEDPFAVLQKLKGLVEHGIISAEEFETKKNEILSRV</sequence>
<keyword evidence="4" id="KW-1185">Reference proteome</keyword>
<dbReference type="Pfam" id="PF09851">
    <property type="entry name" value="SHOCT"/>
    <property type="match status" value="1"/>
</dbReference>
<feature type="domain" description="YokE-like PH" evidence="2">
    <location>
        <begin position="27"/>
        <end position="122"/>
    </location>
</feature>
<dbReference type="AlphaFoldDB" id="A0A1G8KWD6"/>
<dbReference type="OrthoDB" id="669357at2"/>
<dbReference type="EMBL" id="FNDW01000008">
    <property type="protein sequence ID" value="SDI47702.1"/>
    <property type="molecule type" value="Genomic_DNA"/>
</dbReference>
<evidence type="ECO:0000259" key="1">
    <source>
        <dbReference type="Pfam" id="PF09851"/>
    </source>
</evidence>
<gene>
    <name evidence="3" type="ORF">SAMN05421846_10890</name>
</gene>
<dbReference type="Pfam" id="PF14470">
    <property type="entry name" value="bPH_3"/>
    <property type="match status" value="1"/>
</dbReference>
<feature type="domain" description="SHOCT" evidence="1">
    <location>
        <begin position="180"/>
        <end position="205"/>
    </location>
</feature>
<accession>A0A1G8KWD6</accession>
<organism evidence="3 4">
    <name type="scientific">Chryseobacterium taeanense</name>
    <dbReference type="NCBI Taxonomy" id="311334"/>
    <lineage>
        <taxon>Bacteria</taxon>
        <taxon>Pseudomonadati</taxon>
        <taxon>Bacteroidota</taxon>
        <taxon>Flavobacteriia</taxon>
        <taxon>Flavobacteriales</taxon>
        <taxon>Weeksellaceae</taxon>
        <taxon>Chryseobacterium group</taxon>
        <taxon>Chryseobacterium</taxon>
    </lineage>
</organism>
<reference evidence="4" key="1">
    <citation type="submission" date="2016-10" db="EMBL/GenBank/DDBJ databases">
        <authorList>
            <person name="Varghese N."/>
            <person name="Submissions S."/>
        </authorList>
    </citation>
    <scope>NUCLEOTIDE SEQUENCE [LARGE SCALE GENOMIC DNA]</scope>
    <source>
        <strain evidence="4">DSM 17071</strain>
    </source>
</reference>
<dbReference type="InterPro" id="IPR039519">
    <property type="entry name" value="YokE-like_PH"/>
</dbReference>
<dbReference type="Proteomes" id="UP000198869">
    <property type="component" value="Unassembled WGS sequence"/>
</dbReference>